<protein>
    <recommendedName>
        <fullName evidence="9">Glucose-6-phosphate dehydrogenase (NADP(+))</fullName>
    </recommendedName>
</protein>
<dbReference type="Proteomes" id="UP001642260">
    <property type="component" value="Unassembled WGS sequence"/>
</dbReference>
<evidence type="ECO:0000313" key="8">
    <source>
        <dbReference type="Proteomes" id="UP001642260"/>
    </source>
</evidence>
<keyword evidence="2" id="KW-0313">Glucose metabolism</keyword>
<accession>A0ABC8JFT6</accession>
<evidence type="ECO:0000256" key="1">
    <source>
        <dbReference type="ARBA" id="ARBA00009975"/>
    </source>
</evidence>
<sequence length="580" mass="65364">MSLTTCLLPFSQSSTAPFASTCCCHLAASSSNFPVSSRDYHSSFRSESLVLKGRGSNLCRRFCGLKFWILKSLNLRQGSHRKHQTVKELKTRSEHTLLSDERVGFAEETGAADLRPEETILGTHLVAGSHKAGDTPSVTEQFVDGLSDVPRGVSLCIAVVGATGELARGKIFPALFALYYSGYLPEDVGIFGYSRKNLTDEDLRSIIASTLTCRVDHQENCGDKIDAFLSKTYYINGGYDNREGMSRLDERMKQIEGVSKANRIFYLSVPQEALVDVACNIGDKAQAPQGWTRIIVEKPFGFNSHSSHQLTQSLLSKFEEKQIYRIDHMLGRNLIENLTVLRFSNLVFEPLWNRTYIRNVQVVLFSLYSDGYGIIRDIFHSHILQTIALLTMEPPVSLDGEDIRNEKPYIDNARWDGVPFLVRVGTGLIKHRVEIRVQFRHVPGNIYRDNIGINIDLGTNELILRDEPDEAILVKINNKVPGLGLQLDASELNLLYKDRRCRYSTEVPDSYEHLIHDVIDGDNHLFMRSDEVEAAWKILSPVLEEIDKHHTAPELYEFGGRGPVGAYYLWAKHGVPWADD</sequence>
<evidence type="ECO:0000259" key="6">
    <source>
        <dbReference type="Pfam" id="PF02781"/>
    </source>
</evidence>
<feature type="domain" description="Glucose-6-phosphate dehydrogenase NAD-binding" evidence="5">
    <location>
        <begin position="159"/>
        <end position="337"/>
    </location>
</feature>
<gene>
    <name evidence="7" type="ORF">ERUC_LOCUS10704</name>
</gene>
<keyword evidence="4" id="KW-0119">Carbohydrate metabolism</keyword>
<evidence type="ECO:0000256" key="4">
    <source>
        <dbReference type="ARBA" id="ARBA00023277"/>
    </source>
</evidence>
<dbReference type="GO" id="GO:0006006">
    <property type="term" value="P:glucose metabolic process"/>
    <property type="evidence" value="ECO:0007669"/>
    <property type="project" value="UniProtKB-KW"/>
</dbReference>
<reference evidence="7 8" key="1">
    <citation type="submission" date="2022-03" db="EMBL/GenBank/DDBJ databases">
        <authorList>
            <person name="Macdonald S."/>
            <person name="Ahmed S."/>
            <person name="Newling K."/>
        </authorList>
    </citation>
    <scope>NUCLEOTIDE SEQUENCE [LARGE SCALE GENOMIC DNA]</scope>
</reference>
<dbReference type="PANTHER" id="PTHR23429">
    <property type="entry name" value="GLUCOSE-6-PHOSPHATE 1-DEHYDROGENASE G6PD"/>
    <property type="match status" value="1"/>
</dbReference>
<dbReference type="Pfam" id="PF00479">
    <property type="entry name" value="G6PD_N"/>
    <property type="match status" value="1"/>
</dbReference>
<dbReference type="GO" id="GO:0004345">
    <property type="term" value="F:glucose-6-phosphate dehydrogenase activity"/>
    <property type="evidence" value="ECO:0007669"/>
    <property type="project" value="UniProtKB-ARBA"/>
</dbReference>
<organism evidence="7 8">
    <name type="scientific">Eruca vesicaria subsp. sativa</name>
    <name type="common">Garden rocket</name>
    <name type="synonym">Eruca sativa</name>
    <dbReference type="NCBI Taxonomy" id="29727"/>
    <lineage>
        <taxon>Eukaryota</taxon>
        <taxon>Viridiplantae</taxon>
        <taxon>Streptophyta</taxon>
        <taxon>Embryophyta</taxon>
        <taxon>Tracheophyta</taxon>
        <taxon>Spermatophyta</taxon>
        <taxon>Magnoliopsida</taxon>
        <taxon>eudicotyledons</taxon>
        <taxon>Gunneridae</taxon>
        <taxon>Pentapetalae</taxon>
        <taxon>rosids</taxon>
        <taxon>malvids</taxon>
        <taxon>Brassicales</taxon>
        <taxon>Brassicaceae</taxon>
        <taxon>Brassiceae</taxon>
        <taxon>Eruca</taxon>
    </lineage>
</organism>
<dbReference type="SUPFAM" id="SSF55347">
    <property type="entry name" value="Glyceraldehyde-3-phosphate dehydrogenase-like, C-terminal domain"/>
    <property type="match status" value="1"/>
</dbReference>
<keyword evidence="8" id="KW-1185">Reference proteome</keyword>
<dbReference type="PRINTS" id="PR00079">
    <property type="entry name" value="G6PDHDRGNASE"/>
</dbReference>
<dbReference type="InterPro" id="IPR001282">
    <property type="entry name" value="G6P_DH"/>
</dbReference>
<dbReference type="InterPro" id="IPR036291">
    <property type="entry name" value="NAD(P)-bd_dom_sf"/>
</dbReference>
<dbReference type="InterPro" id="IPR022674">
    <property type="entry name" value="G6P_DH_NAD-bd"/>
</dbReference>
<comment type="caution">
    <text evidence="7">The sequence shown here is derived from an EMBL/GenBank/DDBJ whole genome shotgun (WGS) entry which is preliminary data.</text>
</comment>
<dbReference type="InterPro" id="IPR022675">
    <property type="entry name" value="G6P_DH_C"/>
</dbReference>
<dbReference type="AlphaFoldDB" id="A0ABC8JFT6"/>
<feature type="domain" description="Glucose-6-phosphate dehydrogenase C-terminal" evidence="6">
    <location>
        <begin position="409"/>
        <end position="577"/>
    </location>
</feature>
<name>A0ABC8JFT6_ERUVS</name>
<dbReference type="Pfam" id="PF02781">
    <property type="entry name" value="G6PD_C"/>
    <property type="match status" value="2"/>
</dbReference>
<evidence type="ECO:0000256" key="2">
    <source>
        <dbReference type="ARBA" id="ARBA00022526"/>
    </source>
</evidence>
<keyword evidence="3" id="KW-0521">NADP</keyword>
<dbReference type="Gene3D" id="3.40.50.720">
    <property type="entry name" value="NAD(P)-binding Rossmann-like Domain"/>
    <property type="match status" value="1"/>
</dbReference>
<dbReference type="Gene3D" id="3.30.360.10">
    <property type="entry name" value="Dihydrodipicolinate Reductase, domain 2"/>
    <property type="match status" value="2"/>
</dbReference>
<dbReference type="HAMAP" id="MF_00966">
    <property type="entry name" value="G6PD"/>
    <property type="match status" value="1"/>
</dbReference>
<feature type="domain" description="Glucose-6-phosphate dehydrogenase C-terminal" evidence="6">
    <location>
        <begin position="340"/>
        <end position="407"/>
    </location>
</feature>
<dbReference type="SUPFAM" id="SSF51735">
    <property type="entry name" value="NAD(P)-binding Rossmann-fold domains"/>
    <property type="match status" value="1"/>
</dbReference>
<dbReference type="PANTHER" id="PTHR23429:SF4">
    <property type="entry name" value="INACTIVE GLUCOSE-6-PHOSPHATE 1-DEHYDROGENASE 4, CHLOROPLASTIC"/>
    <property type="match status" value="1"/>
</dbReference>
<evidence type="ECO:0008006" key="9">
    <source>
        <dbReference type="Google" id="ProtNLM"/>
    </source>
</evidence>
<proteinExistence type="inferred from homology"/>
<dbReference type="FunFam" id="3.40.50.720:FF:000222">
    <property type="entry name" value="Glucose-6-phosphate 1-dehydrogenase"/>
    <property type="match status" value="1"/>
</dbReference>
<evidence type="ECO:0000256" key="3">
    <source>
        <dbReference type="ARBA" id="ARBA00022857"/>
    </source>
</evidence>
<evidence type="ECO:0000259" key="5">
    <source>
        <dbReference type="Pfam" id="PF00479"/>
    </source>
</evidence>
<evidence type="ECO:0000313" key="7">
    <source>
        <dbReference type="EMBL" id="CAH8326575.1"/>
    </source>
</evidence>
<dbReference type="GO" id="GO:0009051">
    <property type="term" value="P:pentose-phosphate shunt, oxidative branch"/>
    <property type="evidence" value="ECO:0007669"/>
    <property type="project" value="UniProtKB-ARBA"/>
</dbReference>
<dbReference type="EMBL" id="CAKOAT010105155">
    <property type="protein sequence ID" value="CAH8326575.1"/>
    <property type="molecule type" value="Genomic_DNA"/>
</dbReference>
<comment type="similarity">
    <text evidence="1">Belongs to the glucose-6-phosphate dehydrogenase family.</text>
</comment>